<feature type="region of interest" description="Disordered" evidence="1">
    <location>
        <begin position="164"/>
        <end position="190"/>
    </location>
</feature>
<dbReference type="EMBL" id="ANOH01000004">
    <property type="protein sequence ID" value="EMI58481.1"/>
    <property type="molecule type" value="Genomic_DNA"/>
</dbReference>
<reference evidence="3 4" key="1">
    <citation type="journal article" date="2013" name="Mar. Genomics">
        <title>Expression of sulfatases in Rhodopirellula baltica and the diversity of sulfatases in the genus Rhodopirellula.</title>
        <authorList>
            <person name="Wegner C.E."/>
            <person name="Richter-Heitmann T."/>
            <person name="Klindworth A."/>
            <person name="Klockow C."/>
            <person name="Richter M."/>
            <person name="Achstetter T."/>
            <person name="Glockner F.O."/>
            <person name="Harder J."/>
        </authorList>
    </citation>
    <scope>NUCLEOTIDE SEQUENCE [LARGE SCALE GENOMIC DNA]</scope>
    <source>
        <strain evidence="3 4">SM41</strain>
    </source>
</reference>
<protein>
    <submittedName>
        <fullName evidence="3">Putative membrane protein</fullName>
    </submittedName>
</protein>
<proteinExistence type="predicted"/>
<evidence type="ECO:0000313" key="4">
    <source>
        <dbReference type="Proteomes" id="UP000011885"/>
    </source>
</evidence>
<dbReference type="Proteomes" id="UP000011885">
    <property type="component" value="Unassembled WGS sequence"/>
</dbReference>
<feature type="transmembrane region" description="Helical" evidence="2">
    <location>
        <begin position="42"/>
        <end position="61"/>
    </location>
</feature>
<evidence type="ECO:0000256" key="1">
    <source>
        <dbReference type="SAM" id="MobiDB-lite"/>
    </source>
</evidence>
<name>M5UKU4_9BACT</name>
<organism evidence="3 4">
    <name type="scientific">Rhodopirellula sallentina SM41</name>
    <dbReference type="NCBI Taxonomy" id="1263870"/>
    <lineage>
        <taxon>Bacteria</taxon>
        <taxon>Pseudomonadati</taxon>
        <taxon>Planctomycetota</taxon>
        <taxon>Planctomycetia</taxon>
        <taxon>Pirellulales</taxon>
        <taxon>Pirellulaceae</taxon>
        <taxon>Rhodopirellula</taxon>
    </lineage>
</organism>
<dbReference type="PATRIC" id="fig|1263870.3.peg.98"/>
<dbReference type="AlphaFoldDB" id="M5UKU4"/>
<comment type="caution">
    <text evidence="3">The sequence shown here is derived from an EMBL/GenBank/DDBJ whole genome shotgun (WGS) entry which is preliminary data.</text>
</comment>
<gene>
    <name evidence="3" type="ORF">RSSM_00089</name>
</gene>
<keyword evidence="2" id="KW-0812">Transmembrane</keyword>
<evidence type="ECO:0000256" key="2">
    <source>
        <dbReference type="SAM" id="Phobius"/>
    </source>
</evidence>
<feature type="transmembrane region" description="Helical" evidence="2">
    <location>
        <begin position="81"/>
        <end position="100"/>
    </location>
</feature>
<accession>M5UKU4</accession>
<keyword evidence="2" id="KW-0472">Membrane</keyword>
<keyword evidence="4" id="KW-1185">Reference proteome</keyword>
<feature type="compositionally biased region" description="Low complexity" evidence="1">
    <location>
        <begin position="166"/>
        <end position="183"/>
    </location>
</feature>
<evidence type="ECO:0000313" key="3">
    <source>
        <dbReference type="EMBL" id="EMI58481.1"/>
    </source>
</evidence>
<keyword evidence="2" id="KW-1133">Transmembrane helix</keyword>
<sequence length="214" mass="23892">MPIEDVAVCAPKPLSRSLMSSRPIRQQLLVEQDVQVSLIFRAVLYGAACMTYFTVIQFFTQAMHHPGILMSEIFLSLTDEAIYWVPGFLVLGPLMVYDMLRITNRVAGPIYSMRREMRAIASGADGRGLKFRNDDYWDSLATEFNELRQTILDLREENEYLRENQAPAEPAETPAEPSSADEAAGADDDADVQLVDEQLADEVNMEKAGAVVPS</sequence>